<organism evidence="1 2">
    <name type="scientific">Polysphondylium violaceum</name>
    <dbReference type="NCBI Taxonomy" id="133409"/>
    <lineage>
        <taxon>Eukaryota</taxon>
        <taxon>Amoebozoa</taxon>
        <taxon>Evosea</taxon>
        <taxon>Eumycetozoa</taxon>
        <taxon>Dictyostelia</taxon>
        <taxon>Dictyosteliales</taxon>
        <taxon>Dictyosteliaceae</taxon>
        <taxon>Polysphondylium</taxon>
    </lineage>
</organism>
<keyword evidence="2" id="KW-1185">Reference proteome</keyword>
<dbReference type="EMBL" id="AJWJ01000614">
    <property type="protein sequence ID" value="KAF2069685.1"/>
    <property type="molecule type" value="Genomic_DNA"/>
</dbReference>
<evidence type="ECO:0000313" key="1">
    <source>
        <dbReference type="EMBL" id="KAF2069685.1"/>
    </source>
</evidence>
<evidence type="ECO:0000313" key="2">
    <source>
        <dbReference type="Proteomes" id="UP000695562"/>
    </source>
</evidence>
<protein>
    <recommendedName>
        <fullName evidence="3">Ankyrin repeat-containing protein</fullName>
    </recommendedName>
</protein>
<name>A0A8J4PKR3_9MYCE</name>
<sequence length="310" mass="36169">MPVLKYLIEEGYMVLSITNPSIANISKTLSQAAKLSNMEIFKLAYEKLMLLEPPNLNSIYEIAAHYNQIHPIAFLINAAKRKDRILESLKLPITTDNIAILKLFFAHGSHKLDTTYMDHVFARGLTNNIEFCIRNVSGFAKLIESKFLVTCIQYKRYYTIKYLFENLPAKQMTASPAVMKELGGCGSLAILKYFHTHHHLLNGPPKYALTFKEAIRMGDLELVKYLCAHLSSECTFNLKLFKKCIENRYSHLLGYFRDRVTKEMLSSISKNLDQDYHTFNRYIEHYQFKLYYFKYIQYDFDPDLYLLVDI</sequence>
<evidence type="ECO:0008006" key="3">
    <source>
        <dbReference type="Google" id="ProtNLM"/>
    </source>
</evidence>
<dbReference type="SUPFAM" id="SSF140860">
    <property type="entry name" value="Pseudo ankyrin repeat-like"/>
    <property type="match status" value="1"/>
</dbReference>
<proteinExistence type="predicted"/>
<reference evidence="1" key="1">
    <citation type="submission" date="2020-01" db="EMBL/GenBank/DDBJ databases">
        <title>Development of genomics and gene disruption for Polysphondylium violaceum indicates a role for the polyketide synthase stlB in stalk morphogenesis.</title>
        <authorList>
            <person name="Narita B."/>
            <person name="Kawabe Y."/>
            <person name="Kin K."/>
            <person name="Saito T."/>
            <person name="Gibbs R."/>
            <person name="Kuspa A."/>
            <person name="Muzny D."/>
            <person name="Queller D."/>
            <person name="Richards S."/>
            <person name="Strassman J."/>
            <person name="Sucgang R."/>
            <person name="Worley K."/>
            <person name="Schaap P."/>
        </authorList>
    </citation>
    <scope>NUCLEOTIDE SEQUENCE</scope>
    <source>
        <strain evidence="1">QSvi11</strain>
    </source>
</reference>
<dbReference type="AlphaFoldDB" id="A0A8J4PKR3"/>
<gene>
    <name evidence="1" type="ORF">CYY_008993</name>
</gene>
<comment type="caution">
    <text evidence="1">The sequence shown here is derived from an EMBL/GenBank/DDBJ whole genome shotgun (WGS) entry which is preliminary data.</text>
</comment>
<accession>A0A8J4PKR3</accession>
<dbReference type="Proteomes" id="UP000695562">
    <property type="component" value="Unassembled WGS sequence"/>
</dbReference>